<dbReference type="FunFam" id="1.10.8.270:FF:000108">
    <property type="entry name" value="Uncharacterized protein"/>
    <property type="match status" value="1"/>
</dbReference>
<dbReference type="OrthoDB" id="294251at2759"/>
<dbReference type="InterPro" id="IPR050302">
    <property type="entry name" value="Rab_GAP_TBC_domain"/>
</dbReference>
<protein>
    <recommendedName>
        <fullName evidence="1">Rab-GAP TBC domain-containing protein</fullName>
    </recommendedName>
</protein>
<proteinExistence type="predicted"/>
<evidence type="ECO:0000259" key="1">
    <source>
        <dbReference type="PROSITE" id="PS50086"/>
    </source>
</evidence>
<reference evidence="2" key="1">
    <citation type="submission" date="2021-01" db="EMBL/GenBank/DDBJ databases">
        <authorList>
            <consortium name="Genoscope - CEA"/>
            <person name="William W."/>
        </authorList>
    </citation>
    <scope>NUCLEOTIDE SEQUENCE</scope>
</reference>
<feature type="domain" description="Rab-GAP TBC" evidence="1">
    <location>
        <begin position="111"/>
        <end position="267"/>
    </location>
</feature>
<dbReference type="PANTHER" id="PTHR47219">
    <property type="entry name" value="RAB GTPASE-ACTIVATING PROTEIN 1-LIKE"/>
    <property type="match status" value="1"/>
</dbReference>
<dbReference type="SMART" id="SM00164">
    <property type="entry name" value="TBC"/>
    <property type="match status" value="1"/>
</dbReference>
<organism evidence="2 3">
    <name type="scientific">Paramecium sonneborni</name>
    <dbReference type="NCBI Taxonomy" id="65129"/>
    <lineage>
        <taxon>Eukaryota</taxon>
        <taxon>Sar</taxon>
        <taxon>Alveolata</taxon>
        <taxon>Ciliophora</taxon>
        <taxon>Intramacronucleata</taxon>
        <taxon>Oligohymenophorea</taxon>
        <taxon>Peniculida</taxon>
        <taxon>Parameciidae</taxon>
        <taxon>Paramecium</taxon>
    </lineage>
</organism>
<name>A0A8S1Q1T1_9CILI</name>
<gene>
    <name evidence="2" type="ORF">PSON_ATCC_30995.1.T0940036</name>
</gene>
<sequence>MKSVLNQSKQSLMLHVANSIIKNTKNDFTVKDCDVPTINKIPVSKRIQTKPKENAVSEYNVITRCVTEQRKSSVTETSINEQKEQKRIPSYCMKWLNYKYQKKEFVQLEQQFQKILQIQPEKNIVHQIERDLSRTIKAENHFTEIRNILTAYSVYDPNIGYIQGMNYIASILFNHAKQEWIAFWLFVNLIEQMEIRDIFQLSLNAINKYSKILDFLLNKYLPKAYDNLCLKQVNTELYIQQWILSLLLQFIPFDYTQMYLDGLFKQGISYFYMIALTIIKVFEKAIEEEDQIEILILLTQKQYSQLKWPSILALQWDINPGELRVLLDCFDSETNTFHRPKFQTHCSQLTTNFFEFIKNN</sequence>
<dbReference type="GO" id="GO:0005096">
    <property type="term" value="F:GTPase activator activity"/>
    <property type="evidence" value="ECO:0007669"/>
    <property type="project" value="TreeGrafter"/>
</dbReference>
<dbReference type="AlphaFoldDB" id="A0A8S1Q1T1"/>
<comment type="caution">
    <text evidence="2">The sequence shown here is derived from an EMBL/GenBank/DDBJ whole genome shotgun (WGS) entry which is preliminary data.</text>
</comment>
<dbReference type="InterPro" id="IPR000195">
    <property type="entry name" value="Rab-GAP-TBC_dom"/>
</dbReference>
<dbReference type="PROSITE" id="PS50086">
    <property type="entry name" value="TBC_RABGAP"/>
    <property type="match status" value="1"/>
</dbReference>
<dbReference type="Proteomes" id="UP000692954">
    <property type="component" value="Unassembled WGS sequence"/>
</dbReference>
<accession>A0A8S1Q1T1</accession>
<dbReference type="PANTHER" id="PTHR47219:SF9">
    <property type="entry name" value="GTPASE ACTIVATING PROTEIN AND CENTROSOME-ASSOCIATED, ISOFORM B"/>
    <property type="match status" value="1"/>
</dbReference>
<dbReference type="Pfam" id="PF00566">
    <property type="entry name" value="RabGAP-TBC"/>
    <property type="match status" value="1"/>
</dbReference>
<keyword evidence="3" id="KW-1185">Reference proteome</keyword>
<dbReference type="GO" id="GO:0031267">
    <property type="term" value="F:small GTPase binding"/>
    <property type="evidence" value="ECO:0007669"/>
    <property type="project" value="TreeGrafter"/>
</dbReference>
<dbReference type="FunFam" id="1.10.472.80:FF:000159">
    <property type="match status" value="1"/>
</dbReference>
<evidence type="ECO:0000313" key="3">
    <source>
        <dbReference type="Proteomes" id="UP000692954"/>
    </source>
</evidence>
<evidence type="ECO:0000313" key="2">
    <source>
        <dbReference type="EMBL" id="CAD8109619.1"/>
    </source>
</evidence>
<dbReference type="EMBL" id="CAJJDN010000094">
    <property type="protein sequence ID" value="CAD8109619.1"/>
    <property type="molecule type" value="Genomic_DNA"/>
</dbReference>